<dbReference type="InterPro" id="IPR036390">
    <property type="entry name" value="WH_DNA-bd_sf"/>
</dbReference>
<gene>
    <name evidence="2" type="ORF">J6I44_18235</name>
</gene>
<dbReference type="SUPFAM" id="SSF46785">
    <property type="entry name" value="Winged helix' DNA-binding domain"/>
    <property type="match status" value="1"/>
</dbReference>
<dbReference type="CDD" id="cd00090">
    <property type="entry name" value="HTH_ARSR"/>
    <property type="match status" value="1"/>
</dbReference>
<dbReference type="InterPro" id="IPR011991">
    <property type="entry name" value="ArsR-like_HTH"/>
</dbReference>
<evidence type="ECO:0000259" key="1">
    <source>
        <dbReference type="Pfam" id="PF08279"/>
    </source>
</evidence>
<organism evidence="2 3">
    <name type="scientific">Fodinibius salsisoli</name>
    <dbReference type="NCBI Taxonomy" id="2820877"/>
    <lineage>
        <taxon>Bacteria</taxon>
        <taxon>Pseudomonadati</taxon>
        <taxon>Balneolota</taxon>
        <taxon>Balneolia</taxon>
        <taxon>Balneolales</taxon>
        <taxon>Balneolaceae</taxon>
        <taxon>Fodinibius</taxon>
    </lineage>
</organism>
<dbReference type="Gene3D" id="1.10.10.10">
    <property type="entry name" value="Winged helix-like DNA-binding domain superfamily/Winged helix DNA-binding domain"/>
    <property type="match status" value="1"/>
</dbReference>
<sequence length="324" mass="37802">MNKSSNKNSALETPLDAILGSKGHVMVLRRLTESDSPMSPSELIKRTSLSRQGVYNVIQRLAETGILRYVGSGKHQQITIREEYPLADIISALFKRERDQYDNFIKRLKELIKSLEIKPKSAWIFGKIAQGTDDYGDPVRIALLGDLKTIDELTESFRNRIYENAIENEFDVTIDVRGVTVADIESRPIINSNKPLMLWGMDPQHYLVSWKDEREGRRSHQDLDHQSHTDAQVWSELLKMYPDIIKRTISNLENRITQTSSGEKKELQEWKRILESMSFQRLKKFLESDSERATRLRQSLPFWEILNEQERHEFEKLKIEESLK</sequence>
<dbReference type="EMBL" id="JAGGJA010000017">
    <property type="protein sequence ID" value="MCW9708805.1"/>
    <property type="molecule type" value="Genomic_DNA"/>
</dbReference>
<dbReference type="RefSeq" id="WP_265767613.1">
    <property type="nucleotide sequence ID" value="NZ_JAGGJA010000017.1"/>
</dbReference>
<reference evidence="2 3" key="1">
    <citation type="submission" date="2021-03" db="EMBL/GenBank/DDBJ databases">
        <title>Aliifodinibius sp. nov., a new bacterium isolated from saline soil.</title>
        <authorList>
            <person name="Galisteo C."/>
            <person name="De La Haba R."/>
            <person name="Sanchez-Porro C."/>
            <person name="Ventosa A."/>
        </authorList>
    </citation>
    <scope>NUCLEOTIDE SEQUENCE [LARGE SCALE GENOMIC DNA]</scope>
    <source>
        <strain evidence="2 3">1BSP15-2V2</strain>
    </source>
</reference>
<dbReference type="InterPro" id="IPR013196">
    <property type="entry name" value="HTH_11"/>
</dbReference>
<keyword evidence="3" id="KW-1185">Reference proteome</keyword>
<evidence type="ECO:0000313" key="2">
    <source>
        <dbReference type="EMBL" id="MCW9708805.1"/>
    </source>
</evidence>
<dbReference type="Proteomes" id="UP001207918">
    <property type="component" value="Unassembled WGS sequence"/>
</dbReference>
<dbReference type="Pfam" id="PF08279">
    <property type="entry name" value="HTH_11"/>
    <property type="match status" value="1"/>
</dbReference>
<proteinExistence type="predicted"/>
<comment type="caution">
    <text evidence="2">The sequence shown here is derived from an EMBL/GenBank/DDBJ whole genome shotgun (WGS) entry which is preliminary data.</text>
</comment>
<evidence type="ECO:0000313" key="3">
    <source>
        <dbReference type="Proteomes" id="UP001207918"/>
    </source>
</evidence>
<dbReference type="InterPro" id="IPR036388">
    <property type="entry name" value="WH-like_DNA-bd_sf"/>
</dbReference>
<feature type="domain" description="Helix-turn-helix type 11" evidence="1">
    <location>
        <begin position="27"/>
        <end position="66"/>
    </location>
</feature>
<protein>
    <submittedName>
        <fullName evidence="2">Winged helix-turn-helix transcriptional regulator</fullName>
    </submittedName>
</protein>
<name>A0ABT3PSG0_9BACT</name>
<accession>A0ABT3PSG0</accession>